<proteinExistence type="predicted"/>
<dbReference type="RefSeq" id="WP_091447950.1">
    <property type="nucleotide sequence ID" value="NZ_FOIE01000010.1"/>
</dbReference>
<evidence type="ECO:0000256" key="1">
    <source>
        <dbReference type="SAM" id="MobiDB-lite"/>
    </source>
</evidence>
<reference evidence="3" key="1">
    <citation type="submission" date="2016-10" db="EMBL/GenBank/DDBJ databases">
        <authorList>
            <person name="Varghese N."/>
            <person name="Submissions S."/>
        </authorList>
    </citation>
    <scope>NUCLEOTIDE SEQUENCE [LARGE SCALE GENOMIC DNA]</scope>
    <source>
        <strain evidence="3">DSM 44209</strain>
    </source>
</reference>
<sequence length="59" mass="5563">MTAVGPAPPHEALPEALGTVLLGASAAVRLLHPAAAEVAGRSAATGPGTRRGPSAGGTP</sequence>
<dbReference type="AlphaFoldDB" id="A0A1I0I685"/>
<keyword evidence="3" id="KW-1185">Reference proteome</keyword>
<dbReference type="EMBL" id="FOIE01000010">
    <property type="protein sequence ID" value="SET92001.1"/>
    <property type="molecule type" value="Genomic_DNA"/>
</dbReference>
<accession>A0A1I0I685</accession>
<protein>
    <submittedName>
        <fullName evidence="2">Uncharacterized protein</fullName>
    </submittedName>
</protein>
<evidence type="ECO:0000313" key="3">
    <source>
        <dbReference type="Proteomes" id="UP000198507"/>
    </source>
</evidence>
<name>A0A1I0I685_9ACTN</name>
<dbReference type="Proteomes" id="UP000198507">
    <property type="component" value="Unassembled WGS sequence"/>
</dbReference>
<evidence type="ECO:0000313" key="2">
    <source>
        <dbReference type="EMBL" id="SET92001.1"/>
    </source>
</evidence>
<feature type="region of interest" description="Disordered" evidence="1">
    <location>
        <begin position="38"/>
        <end position="59"/>
    </location>
</feature>
<gene>
    <name evidence="2" type="ORF">SAMN04488546_4233</name>
</gene>
<organism evidence="2 3">
    <name type="scientific">Geodermatophilus poikilotrophus</name>
    <dbReference type="NCBI Taxonomy" id="1333667"/>
    <lineage>
        <taxon>Bacteria</taxon>
        <taxon>Bacillati</taxon>
        <taxon>Actinomycetota</taxon>
        <taxon>Actinomycetes</taxon>
        <taxon>Geodermatophilales</taxon>
        <taxon>Geodermatophilaceae</taxon>
        <taxon>Geodermatophilus</taxon>
    </lineage>
</organism>